<feature type="chain" id="PRO_5009310564" evidence="1">
    <location>
        <begin position="17"/>
        <end position="75"/>
    </location>
</feature>
<protein>
    <submittedName>
        <fullName evidence="3">Uncharacterized protein</fullName>
    </submittedName>
</protein>
<evidence type="ECO:0000313" key="3">
    <source>
        <dbReference type="WBParaSite" id="Hba_01899"/>
    </source>
</evidence>
<keyword evidence="1" id="KW-0732">Signal</keyword>
<accession>A0A1I7WB15</accession>
<dbReference type="Proteomes" id="UP000095283">
    <property type="component" value="Unplaced"/>
</dbReference>
<feature type="signal peptide" evidence="1">
    <location>
        <begin position="1"/>
        <end position="16"/>
    </location>
</feature>
<dbReference type="AlphaFoldDB" id="A0A1I7WB15"/>
<sequence>MYKLIFIFIFITEVMNSTWNEYEVPTASISSHVLDISSGTPVKGIEVLTFIQNNDEWIRIGKQWVKKNKQNKNEL</sequence>
<reference evidence="3" key="1">
    <citation type="submission" date="2016-11" db="UniProtKB">
        <authorList>
            <consortium name="WormBaseParasite"/>
        </authorList>
    </citation>
    <scope>IDENTIFICATION</scope>
</reference>
<evidence type="ECO:0000256" key="1">
    <source>
        <dbReference type="SAM" id="SignalP"/>
    </source>
</evidence>
<name>A0A1I7WB15_HETBA</name>
<organism evidence="2 3">
    <name type="scientific">Heterorhabditis bacteriophora</name>
    <name type="common">Entomopathogenic nematode worm</name>
    <dbReference type="NCBI Taxonomy" id="37862"/>
    <lineage>
        <taxon>Eukaryota</taxon>
        <taxon>Metazoa</taxon>
        <taxon>Ecdysozoa</taxon>
        <taxon>Nematoda</taxon>
        <taxon>Chromadorea</taxon>
        <taxon>Rhabditida</taxon>
        <taxon>Rhabditina</taxon>
        <taxon>Rhabditomorpha</taxon>
        <taxon>Strongyloidea</taxon>
        <taxon>Heterorhabditidae</taxon>
        <taxon>Heterorhabditis</taxon>
    </lineage>
</organism>
<keyword evidence="2" id="KW-1185">Reference proteome</keyword>
<dbReference type="WBParaSite" id="Hba_01899">
    <property type="protein sequence ID" value="Hba_01899"/>
    <property type="gene ID" value="Hba_01899"/>
</dbReference>
<dbReference type="Gene3D" id="2.60.40.180">
    <property type="entry name" value="Transthyretin/hydroxyisourate hydrolase domain"/>
    <property type="match status" value="1"/>
</dbReference>
<dbReference type="InterPro" id="IPR036817">
    <property type="entry name" value="Transthyretin/HIU_hydrolase_sf"/>
</dbReference>
<proteinExistence type="predicted"/>
<evidence type="ECO:0000313" key="2">
    <source>
        <dbReference type="Proteomes" id="UP000095283"/>
    </source>
</evidence>
<dbReference type="SUPFAM" id="SSF49472">
    <property type="entry name" value="Transthyretin (synonym: prealbumin)"/>
    <property type="match status" value="1"/>
</dbReference>